<reference evidence="1" key="1">
    <citation type="submission" date="2021-02" db="EMBL/GenBank/DDBJ databases">
        <title>First Annotated Genome of the Yellow-green Alga Tribonema minus.</title>
        <authorList>
            <person name="Mahan K.M."/>
        </authorList>
    </citation>
    <scope>NUCLEOTIDE SEQUENCE</scope>
    <source>
        <strain evidence="1">UTEX B ZZ1240</strain>
    </source>
</reference>
<name>A0A835YLS9_9STRA</name>
<gene>
    <name evidence="1" type="ORF">JKP88DRAFT_189458</name>
</gene>
<dbReference type="OrthoDB" id="4311at2759"/>
<dbReference type="InterPro" id="IPR014952">
    <property type="entry name" value="DUF1823"/>
</dbReference>
<accession>A0A835YLS9</accession>
<organism evidence="1 2">
    <name type="scientific">Tribonema minus</name>
    <dbReference type="NCBI Taxonomy" id="303371"/>
    <lineage>
        <taxon>Eukaryota</taxon>
        <taxon>Sar</taxon>
        <taxon>Stramenopiles</taxon>
        <taxon>Ochrophyta</taxon>
        <taxon>PX clade</taxon>
        <taxon>Xanthophyceae</taxon>
        <taxon>Tribonematales</taxon>
        <taxon>Tribonemataceae</taxon>
        <taxon>Tribonema</taxon>
    </lineage>
</organism>
<evidence type="ECO:0000313" key="1">
    <source>
        <dbReference type="EMBL" id="KAG5177051.1"/>
    </source>
</evidence>
<dbReference type="Proteomes" id="UP000664859">
    <property type="component" value="Unassembled WGS sequence"/>
</dbReference>
<dbReference type="Gene3D" id="1.10.418.90">
    <property type="entry name" value="Protein of unknown function DUF1823"/>
    <property type="match status" value="1"/>
</dbReference>
<evidence type="ECO:0000313" key="2">
    <source>
        <dbReference type="Proteomes" id="UP000664859"/>
    </source>
</evidence>
<dbReference type="AlphaFoldDB" id="A0A835YLS9"/>
<keyword evidence="2" id="KW-1185">Reference proteome</keyword>
<protein>
    <submittedName>
        <fullName evidence="1">Uncharacterized protein</fullName>
    </submittedName>
</protein>
<dbReference type="EMBL" id="JAFCMP010000530">
    <property type="protein sequence ID" value="KAG5177051.1"/>
    <property type="molecule type" value="Genomic_DNA"/>
</dbReference>
<comment type="caution">
    <text evidence="1">The sequence shown here is derived from an EMBL/GenBank/DDBJ whole genome shotgun (WGS) entry which is preliminary data.</text>
</comment>
<sequence>MCSAPAEDASAPRSLALPPRFAEKLNVPLDQPFHVVKEGPPTTEELTSENLIKIICERSSDEETNWLAWKCLGYRCSAATGEWTADEVFPGWKSKYPQPPDLIGVTRVYSKEVDGPTMKANQALVRAIPLEHKQSLKTHMTPLGFTGFKLDELTPNRTRRAQVLNFILYYREELFGVSLEELQRRKEARAAAAAQEHIAHQNLMNE</sequence>
<proteinExistence type="predicted"/>
<dbReference type="Pfam" id="PF08853">
    <property type="entry name" value="DUF1823"/>
    <property type="match status" value="1"/>
</dbReference>